<dbReference type="RefSeq" id="WP_318651480.1">
    <property type="nucleotide sequence ID" value="NZ_CP137852.1"/>
</dbReference>
<dbReference type="Proteomes" id="UP001305521">
    <property type="component" value="Chromosome"/>
</dbReference>
<dbReference type="EMBL" id="CP137852">
    <property type="protein sequence ID" value="WPB87528.1"/>
    <property type="molecule type" value="Genomic_DNA"/>
</dbReference>
<keyword evidence="4" id="KW-0276">Fatty acid metabolism</keyword>
<evidence type="ECO:0000256" key="2">
    <source>
        <dbReference type="ARBA" id="ARBA00022516"/>
    </source>
</evidence>
<evidence type="ECO:0000256" key="8">
    <source>
        <dbReference type="ARBA" id="ARBA00024402"/>
    </source>
</evidence>
<dbReference type="InterPro" id="IPR009081">
    <property type="entry name" value="PP-bd_ACP"/>
</dbReference>
<accession>A0ABZ0PP61</accession>
<dbReference type="PANTHER" id="PTHR20863:SF76">
    <property type="entry name" value="CARRIER DOMAIN-CONTAINING PROTEIN"/>
    <property type="match status" value="1"/>
</dbReference>
<gene>
    <name evidence="10" type="ORF">R9Z33_11760</name>
</gene>
<dbReference type="SUPFAM" id="SSF47336">
    <property type="entry name" value="ACP-like"/>
    <property type="match status" value="1"/>
</dbReference>
<reference evidence="10 11" key="1">
    <citation type="submission" date="2023-11" db="EMBL/GenBank/DDBJ databases">
        <title>Arctic aerobic anoxygenic photoheterotroph Sediminicoccus rosea KRV36 adapts its photosynthesis to long days of polar summer.</title>
        <authorList>
            <person name="Tomasch J."/>
            <person name="Kopejtka K."/>
            <person name="Bily T."/>
            <person name="Gardiner A.T."/>
            <person name="Gardian Z."/>
            <person name="Shivaramu S."/>
            <person name="Koblizek M."/>
            <person name="Engelhardt F."/>
            <person name="Kaftan D."/>
        </authorList>
    </citation>
    <scope>NUCLEOTIDE SEQUENCE [LARGE SCALE GENOMIC DNA]</scope>
    <source>
        <strain evidence="10 11">R-30</strain>
    </source>
</reference>
<dbReference type="PANTHER" id="PTHR20863">
    <property type="entry name" value="ACYL CARRIER PROTEIN"/>
    <property type="match status" value="1"/>
</dbReference>
<dbReference type="InterPro" id="IPR003231">
    <property type="entry name" value="ACP"/>
</dbReference>
<evidence type="ECO:0000256" key="6">
    <source>
        <dbReference type="ARBA" id="ARBA00023160"/>
    </source>
</evidence>
<dbReference type="PROSITE" id="PS00012">
    <property type="entry name" value="PHOSPHOPANTETHEINE"/>
    <property type="match status" value="1"/>
</dbReference>
<keyword evidence="2" id="KW-0444">Lipid biosynthesis</keyword>
<keyword evidence="5" id="KW-0443">Lipid metabolism</keyword>
<keyword evidence="11" id="KW-1185">Reference proteome</keyword>
<dbReference type="PROSITE" id="PS50075">
    <property type="entry name" value="CARRIER"/>
    <property type="match status" value="1"/>
</dbReference>
<proteinExistence type="predicted"/>
<evidence type="ECO:0000259" key="9">
    <source>
        <dbReference type="PROSITE" id="PS50075"/>
    </source>
</evidence>
<keyword evidence="3" id="KW-0597">Phosphoprotein</keyword>
<evidence type="ECO:0000256" key="1">
    <source>
        <dbReference type="ARBA" id="ARBA00022450"/>
    </source>
</evidence>
<dbReference type="Pfam" id="PF00550">
    <property type="entry name" value="PP-binding"/>
    <property type="match status" value="1"/>
</dbReference>
<comment type="pathway">
    <text evidence="7">Glycolipid biosynthesis; KDO(2)-lipid A biosynthesis.</text>
</comment>
<dbReference type="NCBIfam" id="NF005079">
    <property type="entry name" value="PRK06508.1"/>
    <property type="match status" value="1"/>
</dbReference>
<evidence type="ECO:0000313" key="11">
    <source>
        <dbReference type="Proteomes" id="UP001305521"/>
    </source>
</evidence>
<dbReference type="InterPro" id="IPR006162">
    <property type="entry name" value="Ppantetheine_attach_site"/>
</dbReference>
<keyword evidence="6" id="KW-0275">Fatty acid biosynthesis</keyword>
<keyword evidence="1" id="KW-0596">Phosphopantetheine</keyword>
<dbReference type="InterPro" id="IPR036736">
    <property type="entry name" value="ACP-like_sf"/>
</dbReference>
<feature type="domain" description="Carrier" evidence="9">
    <location>
        <begin position="7"/>
        <end position="93"/>
    </location>
</feature>
<organism evidence="10 11">
    <name type="scientific">Sediminicoccus rosea</name>
    <dbReference type="NCBI Taxonomy" id="1225128"/>
    <lineage>
        <taxon>Bacteria</taxon>
        <taxon>Pseudomonadati</taxon>
        <taxon>Pseudomonadota</taxon>
        <taxon>Alphaproteobacteria</taxon>
        <taxon>Acetobacterales</taxon>
        <taxon>Roseomonadaceae</taxon>
        <taxon>Sediminicoccus</taxon>
    </lineage>
</organism>
<evidence type="ECO:0000256" key="4">
    <source>
        <dbReference type="ARBA" id="ARBA00022832"/>
    </source>
</evidence>
<evidence type="ECO:0000256" key="5">
    <source>
        <dbReference type="ARBA" id="ARBA00023098"/>
    </source>
</evidence>
<dbReference type="Gene3D" id="1.10.1200.10">
    <property type="entry name" value="ACP-like"/>
    <property type="match status" value="1"/>
</dbReference>
<evidence type="ECO:0000313" key="10">
    <source>
        <dbReference type="EMBL" id="WPB87528.1"/>
    </source>
</evidence>
<sequence>MSPAASAQTFETIADIIAETASVDRAKITPQAHVINDLGIDSLDFLDIVFEIDKRFGVKVPVEAWTEQVNSGKAPAEQFFVLGALCDRIDELVAAKQG</sequence>
<name>A0ABZ0PP61_9PROT</name>
<evidence type="ECO:0000256" key="3">
    <source>
        <dbReference type="ARBA" id="ARBA00022553"/>
    </source>
</evidence>
<protein>
    <recommendedName>
        <fullName evidence="8">Acyl carrier protein AcpXL</fullName>
    </recommendedName>
</protein>
<evidence type="ECO:0000256" key="7">
    <source>
        <dbReference type="ARBA" id="ARBA00024328"/>
    </source>
</evidence>